<gene>
    <name evidence="4" type="ORF">QMQ05_03780</name>
</gene>
<feature type="transmembrane region" description="Helical" evidence="2">
    <location>
        <begin position="192"/>
        <end position="214"/>
    </location>
</feature>
<proteinExistence type="predicted"/>
<dbReference type="RefSeq" id="WP_345473136.1">
    <property type="nucleotide sequence ID" value="NZ_CP125942.1"/>
</dbReference>
<dbReference type="KEGG" id="gey:QMQ05_03780"/>
<evidence type="ECO:0000259" key="3">
    <source>
        <dbReference type="Pfam" id="PF11992"/>
    </source>
</evidence>
<protein>
    <submittedName>
        <fullName evidence="4">TransglutaminaseTgpA domain-containing protein</fullName>
    </submittedName>
</protein>
<name>A0AAU6WEW1_9MICC</name>
<feature type="transmembrane region" description="Helical" evidence="2">
    <location>
        <begin position="142"/>
        <end position="162"/>
    </location>
</feature>
<feature type="compositionally biased region" description="Polar residues" evidence="1">
    <location>
        <begin position="1"/>
        <end position="11"/>
    </location>
</feature>
<evidence type="ECO:0000313" key="5">
    <source>
        <dbReference type="Proteomes" id="UP001486888"/>
    </source>
</evidence>
<dbReference type="Pfam" id="PF11992">
    <property type="entry name" value="TgpA_N"/>
    <property type="match status" value="1"/>
</dbReference>
<dbReference type="AlphaFoldDB" id="A0AAU6WEW1"/>
<feature type="domain" description="Protein-glutamine gamma-glutamyltransferase TgpA N-terminal" evidence="3">
    <location>
        <begin position="43"/>
        <end position="213"/>
    </location>
</feature>
<evidence type="ECO:0000256" key="2">
    <source>
        <dbReference type="SAM" id="Phobius"/>
    </source>
</evidence>
<keyword evidence="2" id="KW-1133">Transmembrane helix</keyword>
<feature type="transmembrane region" description="Helical" evidence="2">
    <location>
        <begin position="169"/>
        <end position="186"/>
    </location>
</feature>
<keyword evidence="5" id="KW-1185">Reference proteome</keyword>
<feature type="region of interest" description="Disordered" evidence="1">
    <location>
        <begin position="1"/>
        <end position="22"/>
    </location>
</feature>
<sequence>MTTQITDTPTPQRADDQESRKMPQTPVIANLLPRVLAAVCLALAVLAGTASLTGVVEGFSWFPYLLLPVFTIHLLGALIRSVRVIRWLALPATVLAAIVAIANHDAMTANTYGFSATQWFFSALSEAGIQLATQVPPVASSIYVDFAVLVLAMCVSLIVELLATFRRTALLSIIVLSFAPIVASLFKQEGAGIGYLALLLIGILGFVALLPHIFKHNSRSSSWTDYR</sequence>
<dbReference type="Proteomes" id="UP001486888">
    <property type="component" value="Chromosome"/>
</dbReference>
<feature type="transmembrane region" description="Helical" evidence="2">
    <location>
        <begin position="84"/>
        <end position="102"/>
    </location>
</feature>
<dbReference type="EMBL" id="CP125942">
    <property type="protein sequence ID" value="XAO46663.1"/>
    <property type="molecule type" value="Genomic_DNA"/>
</dbReference>
<accession>A0AAU6WEW1</accession>
<organism evidence="4 5">
    <name type="scientific">Glutamicibacter ectropisis</name>
    <dbReference type="NCBI Taxonomy" id="3046593"/>
    <lineage>
        <taxon>Bacteria</taxon>
        <taxon>Bacillati</taxon>
        <taxon>Actinomycetota</taxon>
        <taxon>Actinomycetes</taxon>
        <taxon>Micrococcales</taxon>
        <taxon>Micrococcaceae</taxon>
        <taxon>Glutamicibacter</taxon>
    </lineage>
</organism>
<evidence type="ECO:0000256" key="1">
    <source>
        <dbReference type="SAM" id="MobiDB-lite"/>
    </source>
</evidence>
<keyword evidence="2" id="KW-0472">Membrane</keyword>
<evidence type="ECO:0000313" key="4">
    <source>
        <dbReference type="EMBL" id="XAO46663.1"/>
    </source>
</evidence>
<keyword evidence="2" id="KW-0812">Transmembrane</keyword>
<feature type="transmembrane region" description="Helical" evidence="2">
    <location>
        <begin position="31"/>
        <end position="55"/>
    </location>
</feature>
<dbReference type="InterPro" id="IPR021878">
    <property type="entry name" value="TgpA_N"/>
</dbReference>
<feature type="transmembrane region" description="Helical" evidence="2">
    <location>
        <begin position="61"/>
        <end position="79"/>
    </location>
</feature>
<reference evidence="4 5" key="1">
    <citation type="submission" date="2023-05" db="EMBL/GenBank/DDBJ databases">
        <title>Glutamicibacter sp. B1, complete genome.</title>
        <authorList>
            <person name="Long Y.H."/>
            <person name="Fang T."/>
            <person name="Li X.Y."/>
        </authorList>
    </citation>
    <scope>NUCLEOTIDE SEQUENCE [LARGE SCALE GENOMIC DNA]</scope>
    <source>
        <strain evidence="4 5">B1</strain>
    </source>
</reference>